<comment type="caution">
    <text evidence="1">The sequence shown here is derived from an EMBL/GenBank/DDBJ whole genome shotgun (WGS) entry which is preliminary data.</text>
</comment>
<sequence length="72" mass="8774">MMIDQASLRTILMCLHYSTYICNLYIKDQRFEETTRLCNIFIVPKLCQNYIIIKHLEFLYNFHILEILKSRV</sequence>
<reference evidence="2" key="1">
    <citation type="journal article" date="2018" name="Nat. Plants">
        <title>Whole-genome landscape of Medicago truncatula symbiotic genes.</title>
        <authorList>
            <person name="Pecrix Y."/>
            <person name="Staton S.E."/>
            <person name="Sallet E."/>
            <person name="Lelandais-Briere C."/>
            <person name="Moreau S."/>
            <person name="Carrere S."/>
            <person name="Blein T."/>
            <person name="Jardinaud M.F."/>
            <person name="Latrasse D."/>
            <person name="Zouine M."/>
            <person name="Zahm M."/>
            <person name="Kreplak J."/>
            <person name="Mayjonade B."/>
            <person name="Satge C."/>
            <person name="Perez M."/>
            <person name="Cauet S."/>
            <person name="Marande W."/>
            <person name="Chantry-Darmon C."/>
            <person name="Lopez-Roques C."/>
            <person name="Bouchez O."/>
            <person name="Berard A."/>
            <person name="Debelle F."/>
            <person name="Munos S."/>
            <person name="Bendahmane A."/>
            <person name="Berges H."/>
            <person name="Niebel A."/>
            <person name="Buitink J."/>
            <person name="Frugier F."/>
            <person name="Benhamed M."/>
            <person name="Crespi M."/>
            <person name="Gouzy J."/>
            <person name="Gamas P."/>
        </authorList>
    </citation>
    <scope>NUCLEOTIDE SEQUENCE [LARGE SCALE GENOMIC DNA]</scope>
    <source>
        <strain evidence="2">cv. Jemalong A17</strain>
    </source>
</reference>
<dbReference type="Gramene" id="rna21488">
    <property type="protein sequence ID" value="RHN59457.1"/>
    <property type="gene ID" value="gene21488"/>
</dbReference>
<proteinExistence type="predicted"/>
<dbReference type="EMBL" id="PSQE01000004">
    <property type="protein sequence ID" value="RHN59457.1"/>
    <property type="molecule type" value="Genomic_DNA"/>
</dbReference>
<dbReference type="Proteomes" id="UP000265566">
    <property type="component" value="Chromosome 4"/>
</dbReference>
<evidence type="ECO:0000313" key="2">
    <source>
        <dbReference type="Proteomes" id="UP000265566"/>
    </source>
</evidence>
<accession>A0A396I9C6</accession>
<dbReference type="AlphaFoldDB" id="A0A396I9C6"/>
<evidence type="ECO:0000313" key="1">
    <source>
        <dbReference type="EMBL" id="RHN59457.1"/>
    </source>
</evidence>
<protein>
    <submittedName>
        <fullName evidence="1">Uncharacterized protein</fullName>
    </submittedName>
</protein>
<organism evidence="1 2">
    <name type="scientific">Medicago truncatula</name>
    <name type="common">Barrel medic</name>
    <name type="synonym">Medicago tribuloides</name>
    <dbReference type="NCBI Taxonomy" id="3880"/>
    <lineage>
        <taxon>Eukaryota</taxon>
        <taxon>Viridiplantae</taxon>
        <taxon>Streptophyta</taxon>
        <taxon>Embryophyta</taxon>
        <taxon>Tracheophyta</taxon>
        <taxon>Spermatophyta</taxon>
        <taxon>Magnoliopsida</taxon>
        <taxon>eudicotyledons</taxon>
        <taxon>Gunneridae</taxon>
        <taxon>Pentapetalae</taxon>
        <taxon>rosids</taxon>
        <taxon>fabids</taxon>
        <taxon>Fabales</taxon>
        <taxon>Fabaceae</taxon>
        <taxon>Papilionoideae</taxon>
        <taxon>50 kb inversion clade</taxon>
        <taxon>NPAAA clade</taxon>
        <taxon>Hologalegina</taxon>
        <taxon>IRL clade</taxon>
        <taxon>Trifolieae</taxon>
        <taxon>Medicago</taxon>
    </lineage>
</organism>
<gene>
    <name evidence="1" type="ORF">MtrunA17_Chr4g0013501</name>
</gene>
<name>A0A396I9C6_MEDTR</name>